<dbReference type="RefSeq" id="WP_138633087.1">
    <property type="nucleotide sequence ID" value="NZ_JASWDG010000006.1"/>
</dbReference>
<dbReference type="OrthoDB" id="291940at2"/>
<feature type="region of interest" description="Disordered" evidence="2">
    <location>
        <begin position="72"/>
        <end position="99"/>
    </location>
</feature>
<name>A0A5S4HAV9_9ACTN</name>
<dbReference type="PROSITE" id="PS51371">
    <property type="entry name" value="CBS"/>
    <property type="match status" value="1"/>
</dbReference>
<feature type="domain" description="CBS" evidence="3">
    <location>
        <begin position="112"/>
        <end position="169"/>
    </location>
</feature>
<dbReference type="Proteomes" id="UP000305238">
    <property type="component" value="Unassembled WGS sequence"/>
</dbReference>
<comment type="caution">
    <text evidence="4">The sequence shown here is derived from an EMBL/GenBank/DDBJ whole genome shotgun (WGS) entry which is preliminary data.</text>
</comment>
<proteinExistence type="predicted"/>
<feature type="compositionally biased region" description="Acidic residues" evidence="2">
    <location>
        <begin position="73"/>
        <end position="95"/>
    </location>
</feature>
<evidence type="ECO:0000313" key="4">
    <source>
        <dbReference type="EMBL" id="TMR42109.1"/>
    </source>
</evidence>
<dbReference type="SUPFAM" id="SSF54631">
    <property type="entry name" value="CBS-domain pair"/>
    <property type="match status" value="1"/>
</dbReference>
<keyword evidence="5" id="KW-1185">Reference proteome</keyword>
<evidence type="ECO:0000256" key="2">
    <source>
        <dbReference type="SAM" id="MobiDB-lite"/>
    </source>
</evidence>
<dbReference type="InterPro" id="IPR000644">
    <property type="entry name" value="CBS_dom"/>
</dbReference>
<reference evidence="4 5" key="1">
    <citation type="submission" date="2019-05" db="EMBL/GenBank/DDBJ databases">
        <title>Draft genome sequence of Actinomadura geliboluensis A8036.</title>
        <authorList>
            <person name="Saricaoglu S."/>
            <person name="Isik K."/>
        </authorList>
    </citation>
    <scope>NUCLEOTIDE SEQUENCE [LARGE SCALE GENOMIC DNA]</scope>
    <source>
        <strain evidence="4 5">A8036</strain>
    </source>
</reference>
<sequence length="337" mass="37057">MTPAEFLAEAAARKSDDPVAISVRDLLALWGHVSRGPAAVAEITKALAGAGLATEPDFRFVRDMRDTVRVVGAEEDEPPAAGDTGEDEVPADGEPEERFPPVSLCVGELPSARRGVLAVDINDPLRRAQTLMMRHGYSQLAVLDGADLRGAVTWESISDARISGLGGELRHHLMGVSPEVLHPEDKLLDRIPEISRHGFAFVAEAGKLSGIITTADLSERFAMLAGPFLLISEIERRIRRHIDKVCTLEDIRAAASQNKVESVHGLTFGGCRHVLMKADIWSRLGWDVDHGLFLEDLKEVNGIRNEVMHFRPEPLTPARMQTLENFAKWLRRLDPLP</sequence>
<dbReference type="AlphaFoldDB" id="A0A5S4HAV9"/>
<evidence type="ECO:0000259" key="3">
    <source>
        <dbReference type="PROSITE" id="PS51371"/>
    </source>
</evidence>
<organism evidence="4 5">
    <name type="scientific">Actinomadura geliboluensis</name>
    <dbReference type="NCBI Taxonomy" id="882440"/>
    <lineage>
        <taxon>Bacteria</taxon>
        <taxon>Bacillati</taxon>
        <taxon>Actinomycetota</taxon>
        <taxon>Actinomycetes</taxon>
        <taxon>Streptosporangiales</taxon>
        <taxon>Thermomonosporaceae</taxon>
        <taxon>Actinomadura</taxon>
    </lineage>
</organism>
<protein>
    <recommendedName>
        <fullName evidence="3">CBS domain-containing protein</fullName>
    </recommendedName>
</protein>
<evidence type="ECO:0000256" key="1">
    <source>
        <dbReference type="PROSITE-ProRule" id="PRU00703"/>
    </source>
</evidence>
<dbReference type="InterPro" id="IPR046342">
    <property type="entry name" value="CBS_dom_sf"/>
</dbReference>
<dbReference type="EMBL" id="VCKZ01000006">
    <property type="protein sequence ID" value="TMR42109.1"/>
    <property type="molecule type" value="Genomic_DNA"/>
</dbReference>
<gene>
    <name evidence="4" type="ORF">ETD96_02045</name>
</gene>
<keyword evidence="1" id="KW-0129">CBS domain</keyword>
<dbReference type="Pfam" id="PF00571">
    <property type="entry name" value="CBS"/>
    <property type="match status" value="1"/>
</dbReference>
<dbReference type="Gene3D" id="3.10.580.10">
    <property type="entry name" value="CBS-domain"/>
    <property type="match status" value="1"/>
</dbReference>
<evidence type="ECO:0000313" key="5">
    <source>
        <dbReference type="Proteomes" id="UP000305238"/>
    </source>
</evidence>
<accession>A0A5S4HAV9</accession>